<dbReference type="GeneID" id="100368731"/>
<dbReference type="SUPFAM" id="SSF52540">
    <property type="entry name" value="P-loop containing nucleoside triphosphate hydrolases"/>
    <property type="match status" value="1"/>
</dbReference>
<keyword evidence="8" id="KW-0413">Isomerase</keyword>
<evidence type="ECO:0000256" key="3">
    <source>
        <dbReference type="ARBA" id="ARBA00022741"/>
    </source>
</evidence>
<dbReference type="InterPro" id="IPR004589">
    <property type="entry name" value="DNA_helicase_ATP-dep_RecQ"/>
</dbReference>
<accession>A0ABM0GR18</accession>
<evidence type="ECO:0000256" key="7">
    <source>
        <dbReference type="ARBA" id="ARBA00023125"/>
    </source>
</evidence>
<dbReference type="InterPro" id="IPR001650">
    <property type="entry name" value="Helicase_C-like"/>
</dbReference>
<evidence type="ECO:0000259" key="13">
    <source>
        <dbReference type="PROSITE" id="PS51194"/>
    </source>
</evidence>
<dbReference type="SMART" id="SM00490">
    <property type="entry name" value="HELICc"/>
    <property type="match status" value="1"/>
</dbReference>
<dbReference type="EC" id="5.6.2.4" evidence="11"/>
<dbReference type="InterPro" id="IPR032284">
    <property type="entry name" value="RecQ_Zn-bd"/>
</dbReference>
<dbReference type="PANTHER" id="PTHR13710">
    <property type="entry name" value="DNA HELICASE RECQ FAMILY MEMBER"/>
    <property type="match status" value="1"/>
</dbReference>
<dbReference type="PANTHER" id="PTHR13710:SF153">
    <property type="entry name" value="RECQ-LIKE DNA HELICASE BLM"/>
    <property type="match status" value="1"/>
</dbReference>
<feature type="domain" description="Helicase ATP-binding" evidence="12">
    <location>
        <begin position="38"/>
        <end position="206"/>
    </location>
</feature>
<evidence type="ECO:0000256" key="8">
    <source>
        <dbReference type="ARBA" id="ARBA00023235"/>
    </source>
</evidence>
<dbReference type="PROSITE" id="PS51194">
    <property type="entry name" value="HELICASE_CTER"/>
    <property type="match status" value="1"/>
</dbReference>
<evidence type="ECO:0000256" key="5">
    <source>
        <dbReference type="ARBA" id="ARBA00022806"/>
    </source>
</evidence>
<dbReference type="PROSITE" id="PS00690">
    <property type="entry name" value="DEAH_ATP_HELICASE"/>
    <property type="match status" value="1"/>
</dbReference>
<evidence type="ECO:0000256" key="9">
    <source>
        <dbReference type="ARBA" id="ARBA00023242"/>
    </source>
</evidence>
<evidence type="ECO:0000256" key="10">
    <source>
        <dbReference type="ARBA" id="ARBA00034617"/>
    </source>
</evidence>
<evidence type="ECO:0000256" key="11">
    <source>
        <dbReference type="RuleBase" id="RU364117"/>
    </source>
</evidence>
<comment type="similarity">
    <text evidence="2 11">Belongs to the helicase family. RecQ subfamily.</text>
</comment>
<protein>
    <recommendedName>
        <fullName evidence="11">ATP-dependent DNA helicase</fullName>
        <ecNumber evidence="11">5.6.2.4</ecNumber>
    </recommendedName>
</protein>
<dbReference type="PROSITE" id="PS51192">
    <property type="entry name" value="HELICASE_ATP_BIND_1"/>
    <property type="match status" value="1"/>
</dbReference>
<dbReference type="Pfam" id="PF00270">
    <property type="entry name" value="DEAD"/>
    <property type="match status" value="1"/>
</dbReference>
<sequence>MAASMDMEFVMKTKIALAHVNANSHSCYTYLRPKQVDCLKASTDSDCIGLLPTGYGKSLIFECLPYMSASHSPRTVILISPLNAIIEEQSRRLGARSVRLNPEFDCSLSSFISCEYLYILSHPEHIMTKKLFAVFRGDIWQHKVSHIVVDEAHCVVQWGSDFRPEYRNLKDLRALFTKAHVLALTATGTKRTQQEISSHLLLTNPVIIAASIDRPNIMFHVTKRLPNNRIEESFKEIFKPLIDELRSKQECFPRTIVYSSLKWCGFAHELSLMPTFDSDIDDISGLVAQFHASCTNKMKKEVIDGMQTMNCGIRLLFATEAYGMGADPKQVRRIIHAGVPRTMETYIQEVGRCGRDGEESEAILYYNASDIAHNVKGMTEEMRKYCTTDECRRVSLASHFGQEFPKDYIIKHQCCDNCKLLCDCTICDSSVSLSSGCTSDPIVAGC</sequence>
<dbReference type="InterPro" id="IPR002464">
    <property type="entry name" value="DNA/RNA_helicase_DEAH_CS"/>
</dbReference>
<keyword evidence="14" id="KW-1185">Reference proteome</keyword>
<dbReference type="InterPro" id="IPR011545">
    <property type="entry name" value="DEAD/DEAH_box_helicase_dom"/>
</dbReference>
<dbReference type="InterPro" id="IPR014001">
    <property type="entry name" value="Helicase_ATP-bd"/>
</dbReference>
<reference evidence="15" key="1">
    <citation type="submission" date="2025-08" db="UniProtKB">
        <authorList>
            <consortium name="RefSeq"/>
        </authorList>
    </citation>
    <scope>IDENTIFICATION</scope>
    <source>
        <tissue evidence="15">Testes</tissue>
    </source>
</reference>
<dbReference type="Proteomes" id="UP000694865">
    <property type="component" value="Unplaced"/>
</dbReference>
<keyword evidence="7" id="KW-0238">DNA-binding</keyword>
<evidence type="ECO:0000313" key="15">
    <source>
        <dbReference type="RefSeq" id="XP_002735424.1"/>
    </source>
</evidence>
<organism evidence="14 15">
    <name type="scientific">Saccoglossus kowalevskii</name>
    <name type="common">Acorn worm</name>
    <dbReference type="NCBI Taxonomy" id="10224"/>
    <lineage>
        <taxon>Eukaryota</taxon>
        <taxon>Metazoa</taxon>
        <taxon>Hemichordata</taxon>
        <taxon>Enteropneusta</taxon>
        <taxon>Harrimaniidae</taxon>
        <taxon>Saccoglossus</taxon>
    </lineage>
</organism>
<comment type="catalytic activity">
    <reaction evidence="10 11">
        <text>Couples ATP hydrolysis with the unwinding of duplex DNA by translocating in the 3'-5' direction.</text>
        <dbReference type="EC" id="5.6.2.4"/>
    </reaction>
</comment>
<proteinExistence type="inferred from homology"/>
<dbReference type="Pfam" id="PF00271">
    <property type="entry name" value="Helicase_C"/>
    <property type="match status" value="1"/>
</dbReference>
<comment type="catalytic activity">
    <reaction evidence="11">
        <text>ATP + H2O = ADP + phosphate + H(+)</text>
        <dbReference type="Rhea" id="RHEA:13065"/>
        <dbReference type="ChEBI" id="CHEBI:15377"/>
        <dbReference type="ChEBI" id="CHEBI:15378"/>
        <dbReference type="ChEBI" id="CHEBI:30616"/>
        <dbReference type="ChEBI" id="CHEBI:43474"/>
        <dbReference type="ChEBI" id="CHEBI:456216"/>
    </reaction>
</comment>
<dbReference type="Gene3D" id="3.40.50.300">
    <property type="entry name" value="P-loop containing nucleotide triphosphate hydrolases"/>
    <property type="match status" value="2"/>
</dbReference>
<name>A0ABM0GR18_SACKO</name>
<dbReference type="SMART" id="SM00487">
    <property type="entry name" value="DEXDc"/>
    <property type="match status" value="1"/>
</dbReference>
<evidence type="ECO:0000256" key="4">
    <source>
        <dbReference type="ARBA" id="ARBA00022801"/>
    </source>
</evidence>
<keyword evidence="3 11" id="KW-0547">Nucleotide-binding</keyword>
<keyword evidence="4 11" id="KW-0378">Hydrolase</keyword>
<evidence type="ECO:0000259" key="12">
    <source>
        <dbReference type="PROSITE" id="PS51192"/>
    </source>
</evidence>
<evidence type="ECO:0000256" key="1">
    <source>
        <dbReference type="ARBA" id="ARBA00004123"/>
    </source>
</evidence>
<gene>
    <name evidence="15" type="primary">LOC100368731</name>
</gene>
<keyword evidence="9 11" id="KW-0539">Nucleus</keyword>
<dbReference type="Pfam" id="PF16124">
    <property type="entry name" value="RecQ_Zn_bind"/>
    <property type="match status" value="1"/>
</dbReference>
<evidence type="ECO:0000313" key="14">
    <source>
        <dbReference type="Proteomes" id="UP000694865"/>
    </source>
</evidence>
<evidence type="ECO:0000256" key="2">
    <source>
        <dbReference type="ARBA" id="ARBA00005446"/>
    </source>
</evidence>
<evidence type="ECO:0000256" key="6">
    <source>
        <dbReference type="ARBA" id="ARBA00022840"/>
    </source>
</evidence>
<keyword evidence="6 11" id="KW-0067">ATP-binding</keyword>
<keyword evidence="5 11" id="KW-0347">Helicase</keyword>
<feature type="domain" description="Helicase C-terminal" evidence="13">
    <location>
        <begin position="229"/>
        <end position="400"/>
    </location>
</feature>
<dbReference type="NCBIfam" id="TIGR00614">
    <property type="entry name" value="recQ_fam"/>
    <property type="match status" value="1"/>
</dbReference>
<comment type="subcellular location">
    <subcellularLocation>
        <location evidence="1 11">Nucleus</location>
    </subcellularLocation>
</comment>
<dbReference type="RefSeq" id="XP_002735424.1">
    <property type="nucleotide sequence ID" value="XM_002735378.2"/>
</dbReference>
<dbReference type="InterPro" id="IPR027417">
    <property type="entry name" value="P-loop_NTPase"/>
</dbReference>